<dbReference type="AlphaFoldDB" id="A0A9P0H182"/>
<dbReference type="InterPro" id="IPR007206">
    <property type="entry name" value="Protein_HGH1_C"/>
</dbReference>
<feature type="domain" description="Protein HGH1 N-terminal" evidence="1">
    <location>
        <begin position="7"/>
        <end position="62"/>
    </location>
</feature>
<dbReference type="PANTHER" id="PTHR13387:SF9">
    <property type="entry name" value="PROTEIN HGH1 HOMOLOG"/>
    <property type="match status" value="1"/>
</dbReference>
<dbReference type="Proteomes" id="UP001152798">
    <property type="component" value="Chromosome 3"/>
</dbReference>
<dbReference type="EMBL" id="OV725079">
    <property type="protein sequence ID" value="CAH1395189.1"/>
    <property type="molecule type" value="Genomic_DNA"/>
</dbReference>
<evidence type="ECO:0008006" key="6">
    <source>
        <dbReference type="Google" id="ProtNLM"/>
    </source>
</evidence>
<name>A0A9P0H182_NEZVI</name>
<dbReference type="OrthoDB" id="338814at2759"/>
<evidence type="ECO:0000313" key="4">
    <source>
        <dbReference type="EMBL" id="CAH1395197.1"/>
    </source>
</evidence>
<evidence type="ECO:0000313" key="3">
    <source>
        <dbReference type="EMBL" id="CAH1395189.1"/>
    </source>
</evidence>
<proteinExistence type="predicted"/>
<dbReference type="InterPro" id="IPR039717">
    <property type="entry name" value="Hgh1"/>
</dbReference>
<keyword evidence="5" id="KW-1185">Reference proteome</keyword>
<gene>
    <name evidence="3" type="ORF">NEZAVI_LOCUS5506</name>
    <name evidence="4" type="ORF">NEZAVI_LOCUS5510</name>
</gene>
<sequence length="148" mass="17530">MYSSSCEYHPLLLDKPFDILPYLLLPLAGPEEFDEEDVDQMPIELQYLEDSKEREKDPEIRKLLLESLLMLCATKQSRIYLRSKQAYLILREYHKWEKNNSNLLACENVVDILIRTEDEIGIDDLKSIDVPDDLIEKFEKMDRDYLNS</sequence>
<evidence type="ECO:0000259" key="1">
    <source>
        <dbReference type="Pfam" id="PF04063"/>
    </source>
</evidence>
<feature type="domain" description="Protein HGH1 C-terminal" evidence="2">
    <location>
        <begin position="67"/>
        <end position="120"/>
    </location>
</feature>
<dbReference type="EMBL" id="OV725079">
    <property type="protein sequence ID" value="CAH1395197.1"/>
    <property type="molecule type" value="Genomic_DNA"/>
</dbReference>
<dbReference type="InterPro" id="IPR007205">
    <property type="entry name" value="Protein_HGH1_N"/>
</dbReference>
<accession>A0A9P0H182</accession>
<dbReference type="PANTHER" id="PTHR13387">
    <property type="entry name" value="PROTEIN HGH1 HOMOLOG"/>
    <property type="match status" value="1"/>
</dbReference>
<evidence type="ECO:0000259" key="2">
    <source>
        <dbReference type="Pfam" id="PF04064"/>
    </source>
</evidence>
<reference evidence="3" key="1">
    <citation type="submission" date="2022-01" db="EMBL/GenBank/DDBJ databases">
        <authorList>
            <person name="King R."/>
        </authorList>
    </citation>
    <scope>NUCLEOTIDE SEQUENCE</scope>
</reference>
<evidence type="ECO:0000313" key="5">
    <source>
        <dbReference type="Proteomes" id="UP001152798"/>
    </source>
</evidence>
<dbReference type="Pfam" id="PF04064">
    <property type="entry name" value="DUF384"/>
    <property type="match status" value="1"/>
</dbReference>
<dbReference type="Pfam" id="PF04063">
    <property type="entry name" value="DUF383"/>
    <property type="match status" value="1"/>
</dbReference>
<organism evidence="3 5">
    <name type="scientific">Nezara viridula</name>
    <name type="common">Southern green stink bug</name>
    <name type="synonym">Cimex viridulus</name>
    <dbReference type="NCBI Taxonomy" id="85310"/>
    <lineage>
        <taxon>Eukaryota</taxon>
        <taxon>Metazoa</taxon>
        <taxon>Ecdysozoa</taxon>
        <taxon>Arthropoda</taxon>
        <taxon>Hexapoda</taxon>
        <taxon>Insecta</taxon>
        <taxon>Pterygota</taxon>
        <taxon>Neoptera</taxon>
        <taxon>Paraneoptera</taxon>
        <taxon>Hemiptera</taxon>
        <taxon>Heteroptera</taxon>
        <taxon>Panheteroptera</taxon>
        <taxon>Pentatomomorpha</taxon>
        <taxon>Pentatomoidea</taxon>
        <taxon>Pentatomidae</taxon>
        <taxon>Pentatominae</taxon>
        <taxon>Nezara</taxon>
    </lineage>
</organism>
<protein>
    <recommendedName>
        <fullName evidence="6">Protein HGH1 homolog</fullName>
    </recommendedName>
</protein>